<feature type="transmembrane region" description="Helical" evidence="14">
    <location>
        <begin position="351"/>
        <end position="376"/>
    </location>
</feature>
<feature type="transmembrane region" description="Helical" evidence="14">
    <location>
        <begin position="33"/>
        <end position="54"/>
    </location>
</feature>
<dbReference type="InterPro" id="IPR005390">
    <property type="entry name" value="NeuromedU_rcpt"/>
</dbReference>
<dbReference type="PROSITE" id="PS00237">
    <property type="entry name" value="G_PROTEIN_RECEP_F1_1"/>
    <property type="match status" value="1"/>
</dbReference>
<evidence type="ECO:0000256" key="9">
    <source>
        <dbReference type="ARBA" id="ARBA00023170"/>
    </source>
</evidence>
<dbReference type="PANTHER" id="PTHR24243">
    <property type="entry name" value="G-PROTEIN COUPLED RECEPTOR"/>
    <property type="match status" value="1"/>
</dbReference>
<feature type="transmembrane region" description="Helical" evidence="14">
    <location>
        <begin position="226"/>
        <end position="244"/>
    </location>
</feature>
<keyword evidence="4 12" id="KW-0812">Transmembrane</keyword>
<comment type="subcellular location">
    <subcellularLocation>
        <location evidence="1">Cell membrane</location>
        <topology evidence="1">Multi-pass membrane protein</topology>
    </subcellularLocation>
</comment>
<evidence type="ECO:0000259" key="15">
    <source>
        <dbReference type="PROSITE" id="PS50262"/>
    </source>
</evidence>
<evidence type="ECO:0000256" key="12">
    <source>
        <dbReference type="RuleBase" id="RU000688"/>
    </source>
</evidence>
<evidence type="ECO:0000256" key="14">
    <source>
        <dbReference type="SAM" id="Phobius"/>
    </source>
</evidence>
<evidence type="ECO:0000256" key="5">
    <source>
        <dbReference type="ARBA" id="ARBA00022989"/>
    </source>
</evidence>
<evidence type="ECO:0000256" key="4">
    <source>
        <dbReference type="ARBA" id="ARBA00022692"/>
    </source>
</evidence>
<dbReference type="GO" id="GO:0001607">
    <property type="term" value="F:neuromedin U receptor activity"/>
    <property type="evidence" value="ECO:0007669"/>
    <property type="project" value="InterPro"/>
</dbReference>
<evidence type="ECO:0000256" key="7">
    <source>
        <dbReference type="ARBA" id="ARBA00023136"/>
    </source>
</evidence>
<dbReference type="GO" id="GO:0005886">
    <property type="term" value="C:plasma membrane"/>
    <property type="evidence" value="ECO:0007669"/>
    <property type="project" value="UniProtKB-SubCell"/>
</dbReference>
<evidence type="ECO:0000256" key="8">
    <source>
        <dbReference type="ARBA" id="ARBA00023157"/>
    </source>
</evidence>
<evidence type="ECO:0000256" key="3">
    <source>
        <dbReference type="ARBA" id="ARBA00022475"/>
    </source>
</evidence>
<keyword evidence="8" id="KW-1015">Disulfide bond</keyword>
<evidence type="ECO:0000256" key="11">
    <source>
        <dbReference type="ARBA" id="ARBA00023224"/>
    </source>
</evidence>
<dbReference type="EMBL" id="PP155036">
    <property type="protein sequence ID" value="WRW34110.1"/>
    <property type="molecule type" value="mRNA"/>
</dbReference>
<keyword evidence="5 14" id="KW-1133">Transmembrane helix</keyword>
<sequence>MSFWLKKNNCAAISSNYHLFIFHKFTIRRTSILLKYHFFIFTLLFVFNNCLYSYDNLKVPSKYSIKSISNDQNVQSKNKKFSDNSKQVLVKNLALKKYKFENNFNKIDKNSNVNHNLKFSDKKIKRIKRRALNQLNDSNIDKFLNENNDTDFQNYTGLFQNWLKDSIKANDENFENIDTLTTKDSLSMAIFMTILYFVVFLTGVTGNVGTCIVILRNKYMRTATNYYLFSLAVSDLTLLVFGLPQDLYLLWRPYPYIFGEVFCILRGLTCEASSNASILTITAFTIERYLAICYPLKAHTMSKLNRVVKLVFLIWIASALFALPLALQFGIKLEKVELSLPESALCTIKNPIVYSFEISTFFFFVIPLCLLTVLYIKIGIQLRRSEKCITRQNLNTNYHQGNLSPNESLLLATVNAPPSSPSSFNISPNENDSKNIQNSKKYKNFFRIIRRYFNTVFKLNDDKKKNYFKKENVFYLDKIKNKTVDSNSFYNKKITENDESMKKKFDSLNDEIHSLEIEKFNDSNNNFKENKFIVTVEKTDTLECNLKLKNSSQNLEDDKDDFIDSEEKKCMIDQKDINLSKVNDKKIIENIADKKKQLKKMNLFGTSDSTSSNGLNKKNLPFKKNTTLNSQDSNVSLTFKKRNWKFFENRSHSTRTIYHSSSSRRAVVKMLGM</sequence>
<feature type="transmembrane region" description="Helical" evidence="14">
    <location>
        <begin position="307"/>
        <end position="331"/>
    </location>
</feature>
<dbReference type="PANTHER" id="PTHR24243:SF208">
    <property type="entry name" value="PYROKININ-1 RECEPTOR"/>
    <property type="match status" value="1"/>
</dbReference>
<feature type="domain" description="G-protein coupled receptors family 1 profile" evidence="15">
    <location>
        <begin position="206"/>
        <end position="387"/>
    </location>
</feature>
<evidence type="ECO:0000313" key="16">
    <source>
        <dbReference type="EMBL" id="WRW34110.1"/>
    </source>
</evidence>
<evidence type="ECO:0000256" key="6">
    <source>
        <dbReference type="ARBA" id="ARBA00023040"/>
    </source>
</evidence>
<proteinExistence type="evidence at transcript level"/>
<keyword evidence="10" id="KW-0325">Glycoprotein</keyword>
<protein>
    <submittedName>
        <fullName evidence="16">Pyrokinin receptor GPCR protein</fullName>
    </submittedName>
</protein>
<organism evidence="16">
    <name type="scientific">Polyphagotarsonemus latus</name>
    <dbReference type="NCBI Taxonomy" id="1204166"/>
    <lineage>
        <taxon>Eukaryota</taxon>
        <taxon>Metazoa</taxon>
        <taxon>Ecdysozoa</taxon>
        <taxon>Arthropoda</taxon>
        <taxon>Chelicerata</taxon>
        <taxon>Arachnida</taxon>
        <taxon>Acari</taxon>
        <taxon>Acariformes</taxon>
        <taxon>Trombidiformes</taxon>
        <taxon>Prostigmata</taxon>
        <taxon>Eleutherengona</taxon>
        <taxon>Heterostigmata</taxon>
        <taxon>Tarsonemoidea</taxon>
        <taxon>Tarsonemidae</taxon>
        <taxon>Polyphagotarsonemus</taxon>
    </lineage>
</organism>
<keyword evidence="9 12" id="KW-0675">Receptor</keyword>
<dbReference type="PRINTS" id="PR00237">
    <property type="entry name" value="GPCRRHODOPSN"/>
</dbReference>
<dbReference type="PROSITE" id="PS50262">
    <property type="entry name" value="G_PROTEIN_RECEP_F1_2"/>
    <property type="match status" value="1"/>
</dbReference>
<dbReference type="Pfam" id="PF00001">
    <property type="entry name" value="7tm_1"/>
    <property type="match status" value="1"/>
</dbReference>
<accession>A0AAN0LI00</accession>
<feature type="region of interest" description="Disordered" evidence="13">
    <location>
        <begin position="608"/>
        <end position="627"/>
    </location>
</feature>
<evidence type="ECO:0000256" key="10">
    <source>
        <dbReference type="ARBA" id="ARBA00023180"/>
    </source>
</evidence>
<dbReference type="InterPro" id="IPR017452">
    <property type="entry name" value="GPCR_Rhodpsn_7TM"/>
</dbReference>
<evidence type="ECO:0000256" key="2">
    <source>
        <dbReference type="ARBA" id="ARBA00010663"/>
    </source>
</evidence>
<feature type="transmembrane region" description="Helical" evidence="14">
    <location>
        <begin position="264"/>
        <end position="286"/>
    </location>
</feature>
<dbReference type="AlphaFoldDB" id="A0AAN0LI00"/>
<dbReference type="PRINTS" id="PR01565">
    <property type="entry name" value="NEUROMEDINUR"/>
</dbReference>
<keyword evidence="6 12" id="KW-0297">G-protein coupled receptor</keyword>
<keyword evidence="7 14" id="KW-0472">Membrane</keyword>
<evidence type="ECO:0000256" key="1">
    <source>
        <dbReference type="ARBA" id="ARBA00004651"/>
    </source>
</evidence>
<reference evidence="16" key="1">
    <citation type="submission" date="2024-01" db="EMBL/GenBank/DDBJ databases">
        <title>Genome insights into chemosensory and detoxification machineries of broad mite, Polyphagotarsonemus latus (Tarsonemidae: Acari).</title>
        <authorList>
            <person name="Muthugoundar M."/>
            <person name="P J A."/>
            <person name="Augustine N."/>
        </authorList>
    </citation>
    <scope>NUCLEOTIDE SEQUENCE</scope>
</reference>
<feature type="transmembrane region" description="Helical" evidence="14">
    <location>
        <begin position="188"/>
        <end position="214"/>
    </location>
</feature>
<dbReference type="Gene3D" id="1.20.1070.10">
    <property type="entry name" value="Rhodopsin 7-helix transmembrane proteins"/>
    <property type="match status" value="1"/>
</dbReference>
<dbReference type="InterPro" id="IPR000276">
    <property type="entry name" value="GPCR_Rhodpsn"/>
</dbReference>
<comment type="similarity">
    <text evidence="2 12">Belongs to the G-protein coupled receptor 1 family.</text>
</comment>
<evidence type="ECO:0000256" key="13">
    <source>
        <dbReference type="SAM" id="MobiDB-lite"/>
    </source>
</evidence>
<dbReference type="SUPFAM" id="SSF81321">
    <property type="entry name" value="Family A G protein-coupled receptor-like"/>
    <property type="match status" value="1"/>
</dbReference>
<name>A0AAN0LI00_9ACAR</name>
<keyword evidence="3" id="KW-1003">Cell membrane</keyword>
<keyword evidence="11 12" id="KW-0807">Transducer</keyword>